<dbReference type="GO" id="GO:0016779">
    <property type="term" value="F:nucleotidyltransferase activity"/>
    <property type="evidence" value="ECO:0007669"/>
    <property type="project" value="UniProtKB-KW"/>
</dbReference>
<dbReference type="Gene3D" id="3.10.620.30">
    <property type="match status" value="1"/>
</dbReference>
<dbReference type="InterPro" id="IPR010319">
    <property type="entry name" value="Transglutaminase-like_Cys_pept"/>
</dbReference>
<dbReference type="PANTHER" id="PTHR39327:SF1">
    <property type="entry name" value="BLR5470 PROTEIN"/>
    <property type="match status" value="1"/>
</dbReference>
<proteinExistence type="predicted"/>
<evidence type="ECO:0000313" key="2">
    <source>
        <dbReference type="Proteomes" id="UP000322553"/>
    </source>
</evidence>
<dbReference type="Pfam" id="PF06035">
    <property type="entry name" value="Peptidase_C93"/>
    <property type="match status" value="1"/>
</dbReference>
<accession>A0A5C0ZWP2</accession>
<name>A0A5C0ZWP2_9GAMM</name>
<dbReference type="KEGG" id="kuy:FY550_03645"/>
<dbReference type="PANTHER" id="PTHR39327">
    <property type="match status" value="1"/>
</dbReference>
<evidence type="ECO:0000313" key="1">
    <source>
        <dbReference type="EMBL" id="QEL10324.1"/>
    </source>
</evidence>
<keyword evidence="2" id="KW-1185">Reference proteome</keyword>
<dbReference type="Proteomes" id="UP000322553">
    <property type="component" value="Chromosome"/>
</dbReference>
<gene>
    <name evidence="1" type="ORF">FY550_03645</name>
</gene>
<keyword evidence="1" id="KW-0808">Transferase</keyword>
<dbReference type="AlphaFoldDB" id="A0A5C0ZWP2"/>
<protein>
    <submittedName>
        <fullName evidence="1">Sulfate adenylyltransferase</fullName>
    </submittedName>
</protein>
<sequence>MGRYCSSAGTVAPLLSGRPWQCLRRVRILCRRSSLKVLASALVITMCGSLVALSEITDDSVVAAVYGEQGRKRVEQWRKLIANLRGEPVTRQLHEVNEFFNRLAFRDDIEVWRVEDYWATPREFLGIGAGDCEDFAMAKYQTLLMLGVPDSAMRLNYVKYRPWNQFHMVLTWFSSPMAVPLVLDNIRTAIVPATQRTDLLPIYSFNGSSLWLAQQGSADSRVGDASRLSQWDAWQMHLDNGALRPPPPR</sequence>
<keyword evidence="1" id="KW-0548">Nucleotidyltransferase</keyword>
<dbReference type="OrthoDB" id="5401788at2"/>
<organism evidence="1 2">
    <name type="scientific">Kushneria phosphatilytica</name>
    <dbReference type="NCBI Taxonomy" id="657387"/>
    <lineage>
        <taxon>Bacteria</taxon>
        <taxon>Pseudomonadati</taxon>
        <taxon>Pseudomonadota</taxon>
        <taxon>Gammaproteobacteria</taxon>
        <taxon>Oceanospirillales</taxon>
        <taxon>Halomonadaceae</taxon>
        <taxon>Kushneria</taxon>
    </lineage>
</organism>
<reference evidence="1 2" key="1">
    <citation type="submission" date="2019-08" db="EMBL/GenBank/DDBJ databases">
        <title>Complete genome sequence of Kushneria sp. YCWA18, a halophilic phosphate-solubilizing bacterium isolated from Daqiao saltern in China.</title>
        <authorList>
            <person name="Du G.-X."/>
            <person name="Qu L.-Y."/>
        </authorList>
    </citation>
    <scope>NUCLEOTIDE SEQUENCE [LARGE SCALE GENOMIC DNA]</scope>
    <source>
        <strain evidence="1 2">YCWA18</strain>
    </source>
</reference>
<dbReference type="EMBL" id="CP043420">
    <property type="protein sequence ID" value="QEL10324.1"/>
    <property type="molecule type" value="Genomic_DNA"/>
</dbReference>